<proteinExistence type="predicted"/>
<protein>
    <recommendedName>
        <fullName evidence="3">DNA-directed DNA polymerase</fullName>
    </recommendedName>
</protein>
<dbReference type="Proteomes" id="UP000262325">
    <property type="component" value="Unassembled WGS sequence"/>
</dbReference>
<dbReference type="PANTHER" id="PTHR11669">
    <property type="entry name" value="REPLICATION FACTOR C / DNA POLYMERASE III GAMMA-TAU SUBUNIT"/>
    <property type="match status" value="1"/>
</dbReference>
<dbReference type="InterPro" id="IPR050238">
    <property type="entry name" value="DNA_Rep/Repair_Clamp_Loader"/>
</dbReference>
<evidence type="ECO:0000313" key="1">
    <source>
        <dbReference type="EMBL" id="HCW92924.1"/>
    </source>
</evidence>
<sequence>MKILCARSIKYFKTQTKGAVLITGHSREKDIFTNIIKNKSLLNSYIFSGKNGIGKKFFAEELARSALCLEEKAFEDCECSSCTLARQENNPDIRVVDDDTIKIDRVRDFAADAHISPYFGKYKFFIINNAHLMTRDAANSFLKTLEEPSPTTVFILVTHKEASLLPTIKSRCIEVKFGRLKSEELAYILTQKGYEATKASSISQVASGSVETAIYLMEQNAESMEAFQDMTFENTLTSLMKLKNRDEIKNYVFNLYISILESYKTTYDDTLLNFMNDLLLVIKRLEYNINTEMAKMYLLTKAEEVLSEKR</sequence>
<organism evidence="1 2">
    <name type="scientific">Flexistipes sinusarabici</name>
    <dbReference type="NCBI Taxonomy" id="2352"/>
    <lineage>
        <taxon>Bacteria</taxon>
        <taxon>Pseudomonadati</taxon>
        <taxon>Deferribacterota</taxon>
        <taxon>Deferribacteres</taxon>
        <taxon>Deferribacterales</taxon>
        <taxon>Flexistipitaceae</taxon>
        <taxon>Flexistipes</taxon>
    </lineage>
</organism>
<evidence type="ECO:0000313" key="2">
    <source>
        <dbReference type="Proteomes" id="UP000262325"/>
    </source>
</evidence>
<evidence type="ECO:0008006" key="3">
    <source>
        <dbReference type="Google" id="ProtNLM"/>
    </source>
</evidence>
<dbReference type="EMBL" id="DPPF01000091">
    <property type="protein sequence ID" value="HCW92924.1"/>
    <property type="molecule type" value="Genomic_DNA"/>
</dbReference>
<comment type="caution">
    <text evidence="1">The sequence shown here is derived from an EMBL/GenBank/DDBJ whole genome shotgun (WGS) entry which is preliminary data.</text>
</comment>
<name>A0A3D5QB83_FLESI</name>
<dbReference type="Pfam" id="PF13177">
    <property type="entry name" value="DNA_pol3_delta2"/>
    <property type="match status" value="1"/>
</dbReference>
<gene>
    <name evidence="1" type="ORF">DHM44_04505</name>
</gene>
<dbReference type="GO" id="GO:0006261">
    <property type="term" value="P:DNA-templated DNA replication"/>
    <property type="evidence" value="ECO:0007669"/>
    <property type="project" value="TreeGrafter"/>
</dbReference>
<reference evidence="1 2" key="1">
    <citation type="journal article" date="2018" name="Nat. Biotechnol.">
        <title>A standardized bacterial taxonomy based on genome phylogeny substantially revises the tree of life.</title>
        <authorList>
            <person name="Parks D.H."/>
            <person name="Chuvochina M."/>
            <person name="Waite D.W."/>
            <person name="Rinke C."/>
            <person name="Skarshewski A."/>
            <person name="Chaumeil P.A."/>
            <person name="Hugenholtz P."/>
        </authorList>
    </citation>
    <scope>NUCLEOTIDE SEQUENCE [LARGE SCALE GENOMIC DNA]</scope>
    <source>
        <strain evidence="1">UBA8672</strain>
    </source>
</reference>
<dbReference type="InterPro" id="IPR027417">
    <property type="entry name" value="P-loop_NTPase"/>
</dbReference>
<dbReference type="Gene3D" id="3.40.50.300">
    <property type="entry name" value="P-loop containing nucleotide triphosphate hydrolases"/>
    <property type="match status" value="1"/>
</dbReference>
<dbReference type="SUPFAM" id="SSF52540">
    <property type="entry name" value="P-loop containing nucleoside triphosphate hydrolases"/>
    <property type="match status" value="1"/>
</dbReference>
<accession>A0A3D5QB83</accession>
<dbReference type="AlphaFoldDB" id="A0A3D5QB83"/>
<dbReference type="PANTHER" id="PTHR11669:SF8">
    <property type="entry name" value="DNA POLYMERASE III SUBUNIT DELTA"/>
    <property type="match status" value="1"/>
</dbReference>